<dbReference type="InterPro" id="IPR025680">
    <property type="entry name" value="DddI"/>
</dbReference>
<protein>
    <submittedName>
        <fullName evidence="1">Immunity protein Imm1</fullName>
    </submittedName>
</protein>
<dbReference type="Proteomes" id="UP000199501">
    <property type="component" value="Unassembled WGS sequence"/>
</dbReference>
<sequence length="158" mass="17515">MTDHVVVGKRAGYASAEVVARTSHQRRDLVEMLVLPDQEQTEVWIGIQGQPKRWSRAGYAGDFGAVLFVDETTPPGADWAWAALSPEPLATPPTIYYDPDGVTIFPPATVMPLERLRAVLLEWVRTAQRPAAVDWLPVNALVWELTEDGRVHVPDPAH</sequence>
<evidence type="ECO:0000313" key="2">
    <source>
        <dbReference type="Proteomes" id="UP000199501"/>
    </source>
</evidence>
<organism evidence="1 2">
    <name type="scientific">Actinokineospora iranica</name>
    <dbReference type="NCBI Taxonomy" id="1271860"/>
    <lineage>
        <taxon>Bacteria</taxon>
        <taxon>Bacillati</taxon>
        <taxon>Actinomycetota</taxon>
        <taxon>Actinomycetes</taxon>
        <taxon>Pseudonocardiales</taxon>
        <taxon>Pseudonocardiaceae</taxon>
        <taxon>Actinokineospora</taxon>
    </lineage>
</organism>
<reference evidence="2" key="1">
    <citation type="submission" date="2016-10" db="EMBL/GenBank/DDBJ databases">
        <authorList>
            <person name="Varghese N."/>
            <person name="Submissions S."/>
        </authorList>
    </citation>
    <scope>NUCLEOTIDE SEQUENCE [LARGE SCALE GENOMIC DNA]</scope>
    <source>
        <strain evidence="2">IBRC-M 10403</strain>
    </source>
</reference>
<gene>
    <name evidence="1" type="ORF">SAMN05216174_104143</name>
</gene>
<dbReference type="EMBL" id="FMZZ01000004">
    <property type="protein sequence ID" value="SDC75770.1"/>
    <property type="molecule type" value="Genomic_DNA"/>
</dbReference>
<evidence type="ECO:0000313" key="1">
    <source>
        <dbReference type="EMBL" id="SDC75770.1"/>
    </source>
</evidence>
<dbReference type="AlphaFoldDB" id="A0A1G6P6A5"/>
<dbReference type="Pfam" id="PF14430">
    <property type="entry name" value="Imm1"/>
    <property type="match status" value="1"/>
</dbReference>
<dbReference type="STRING" id="1271860.SAMN05216174_104143"/>
<name>A0A1G6P6A5_9PSEU</name>
<accession>A0A1G6P6A5</accession>
<proteinExistence type="predicted"/>
<keyword evidence="2" id="KW-1185">Reference proteome</keyword>
<dbReference type="RefSeq" id="WP_175482766.1">
    <property type="nucleotide sequence ID" value="NZ_FMZZ01000004.1"/>
</dbReference>